<dbReference type="Gene3D" id="3.90.1720.10">
    <property type="entry name" value="endopeptidase domain like (from Nostoc punctiforme)"/>
    <property type="match status" value="1"/>
</dbReference>
<evidence type="ECO:0000256" key="4">
    <source>
        <dbReference type="ARBA" id="ARBA00022807"/>
    </source>
</evidence>
<evidence type="ECO:0000256" key="1">
    <source>
        <dbReference type="ARBA" id="ARBA00007074"/>
    </source>
</evidence>
<protein>
    <submittedName>
        <fullName evidence="6">NlpC/P60 family protein</fullName>
    </submittedName>
</protein>
<reference evidence="6 7" key="1">
    <citation type="journal article" date="2013" name="J. Microbiol.">
        <title>Lysinibacillus chungkukjangi sp. nov., isolated from Chungkukjang, Korean fermented soybean food.</title>
        <authorList>
            <person name="Kim S.J."/>
            <person name="Jang Y.H."/>
            <person name="Hamada M."/>
            <person name="Ahn J.H."/>
            <person name="Weon H.Y."/>
            <person name="Suzuki K."/>
            <person name="Whang K.S."/>
            <person name="Kwon S.W."/>
        </authorList>
    </citation>
    <scope>NUCLEOTIDE SEQUENCE [LARGE SCALE GENOMIC DNA]</scope>
    <source>
        <strain evidence="6 7">MCCC 1A12701</strain>
    </source>
</reference>
<dbReference type="Pfam" id="PF00877">
    <property type="entry name" value="NLPC_P60"/>
    <property type="match status" value="1"/>
</dbReference>
<dbReference type="InterPro" id="IPR000064">
    <property type="entry name" value="NLP_P60_dom"/>
</dbReference>
<dbReference type="AlphaFoldDB" id="A0A3N9UH79"/>
<comment type="caution">
    <text evidence="6">The sequence shown here is derived from an EMBL/GenBank/DDBJ whole genome shotgun (WGS) entry which is preliminary data.</text>
</comment>
<keyword evidence="4" id="KW-0788">Thiol protease</keyword>
<evidence type="ECO:0000256" key="2">
    <source>
        <dbReference type="ARBA" id="ARBA00022670"/>
    </source>
</evidence>
<evidence type="ECO:0000313" key="7">
    <source>
        <dbReference type="Proteomes" id="UP000274033"/>
    </source>
</evidence>
<evidence type="ECO:0000313" key="6">
    <source>
        <dbReference type="EMBL" id="RQW75450.1"/>
    </source>
</evidence>
<proteinExistence type="inferred from homology"/>
<keyword evidence="7" id="KW-1185">Reference proteome</keyword>
<dbReference type="GO" id="GO:0006508">
    <property type="term" value="P:proteolysis"/>
    <property type="evidence" value="ECO:0007669"/>
    <property type="project" value="UniProtKB-KW"/>
</dbReference>
<accession>A0A3N9UH79</accession>
<dbReference type="OrthoDB" id="9813368at2"/>
<name>A0A3N9UH79_9BACI</name>
<comment type="similarity">
    <text evidence="1">Belongs to the peptidase C40 family.</text>
</comment>
<organism evidence="6 7">
    <name type="scientific">Lysinibacillus composti</name>
    <dbReference type="NCBI Taxonomy" id="720633"/>
    <lineage>
        <taxon>Bacteria</taxon>
        <taxon>Bacillati</taxon>
        <taxon>Bacillota</taxon>
        <taxon>Bacilli</taxon>
        <taxon>Bacillales</taxon>
        <taxon>Bacillaceae</taxon>
        <taxon>Lysinibacillus</taxon>
    </lineage>
</organism>
<dbReference type="InterPro" id="IPR051202">
    <property type="entry name" value="Peptidase_C40"/>
</dbReference>
<dbReference type="InterPro" id="IPR038765">
    <property type="entry name" value="Papain-like_cys_pep_sf"/>
</dbReference>
<dbReference type="RefSeq" id="WP_124763752.1">
    <property type="nucleotide sequence ID" value="NZ_JAFBDY010000003.1"/>
</dbReference>
<dbReference type="Proteomes" id="UP000274033">
    <property type="component" value="Unassembled WGS sequence"/>
</dbReference>
<gene>
    <name evidence="6" type="ORF">EBB45_06810</name>
</gene>
<feature type="domain" description="NlpC/P60" evidence="5">
    <location>
        <begin position="36"/>
        <end position="158"/>
    </location>
</feature>
<keyword evidence="3" id="KW-0378">Hydrolase</keyword>
<dbReference type="PANTHER" id="PTHR47053">
    <property type="entry name" value="MUREIN DD-ENDOPEPTIDASE MEPH-RELATED"/>
    <property type="match status" value="1"/>
</dbReference>
<dbReference type="GO" id="GO:0008234">
    <property type="term" value="F:cysteine-type peptidase activity"/>
    <property type="evidence" value="ECO:0007669"/>
    <property type="project" value="UniProtKB-KW"/>
</dbReference>
<dbReference type="EMBL" id="RRCT01000004">
    <property type="protein sequence ID" value="RQW75450.1"/>
    <property type="molecule type" value="Genomic_DNA"/>
</dbReference>
<sequence length="166" mass="18109">MKDHKQVRNFVLAAAAGCGIFFSPVGKVEASESEVDFSSRELRLTAKEYLDSPYRYGGTTASGFDCSGYVQQVFEDLDITLPRSSNAMFSVGEPVNLNELKPGDLVFFNTSGNGISHVGIYYGNGMFIHSQVGDGVSITSINDSHYWASRYVGAKRVADVQLMAQK</sequence>
<keyword evidence="2" id="KW-0645">Protease</keyword>
<evidence type="ECO:0000256" key="3">
    <source>
        <dbReference type="ARBA" id="ARBA00022801"/>
    </source>
</evidence>
<evidence type="ECO:0000259" key="5">
    <source>
        <dbReference type="PROSITE" id="PS51935"/>
    </source>
</evidence>
<dbReference type="PROSITE" id="PS51935">
    <property type="entry name" value="NLPC_P60"/>
    <property type="match status" value="1"/>
</dbReference>
<dbReference type="PANTHER" id="PTHR47053:SF1">
    <property type="entry name" value="MUREIN DD-ENDOPEPTIDASE MEPH-RELATED"/>
    <property type="match status" value="1"/>
</dbReference>
<dbReference type="SUPFAM" id="SSF54001">
    <property type="entry name" value="Cysteine proteinases"/>
    <property type="match status" value="1"/>
</dbReference>